<organism evidence="2">
    <name type="scientific">marine metagenome</name>
    <dbReference type="NCBI Taxonomy" id="408172"/>
    <lineage>
        <taxon>unclassified sequences</taxon>
        <taxon>metagenomes</taxon>
        <taxon>ecological metagenomes</taxon>
    </lineage>
</organism>
<reference evidence="2" key="1">
    <citation type="submission" date="2018-05" db="EMBL/GenBank/DDBJ databases">
        <authorList>
            <person name="Lanie J.A."/>
            <person name="Ng W.-L."/>
            <person name="Kazmierczak K.M."/>
            <person name="Andrzejewski T.M."/>
            <person name="Davidsen T.M."/>
            <person name="Wayne K.J."/>
            <person name="Tettelin H."/>
            <person name="Glass J.I."/>
            <person name="Rusch D."/>
            <person name="Podicherti R."/>
            <person name="Tsui H.-C.T."/>
            <person name="Winkler M.E."/>
        </authorList>
    </citation>
    <scope>NUCLEOTIDE SEQUENCE</scope>
</reference>
<dbReference type="AlphaFoldDB" id="A0A382UZD3"/>
<sequence length="129" mass="15230">RRLRPRQRNPDRLPRIPRSPANLRGRSRSLCRCHRRKRTLNRTGARRGSPPGWLRRGLSFAGTRLRQAIQGSWTKRGRLRPHLRTRRNRHRLDQGQGSPHRDGAQPSRRHPPRRHLGTAGTRRHPRRGM</sequence>
<feature type="non-terminal residue" evidence="2">
    <location>
        <position position="129"/>
    </location>
</feature>
<name>A0A382UZD3_9ZZZZ</name>
<accession>A0A382UZD3</accession>
<feature type="compositionally biased region" description="Basic residues" evidence="1">
    <location>
        <begin position="75"/>
        <end position="90"/>
    </location>
</feature>
<evidence type="ECO:0000313" key="2">
    <source>
        <dbReference type="EMBL" id="SVD39560.1"/>
    </source>
</evidence>
<evidence type="ECO:0000256" key="1">
    <source>
        <dbReference type="SAM" id="MobiDB-lite"/>
    </source>
</evidence>
<feature type="compositionally biased region" description="Basic residues" evidence="1">
    <location>
        <begin position="25"/>
        <end position="40"/>
    </location>
</feature>
<gene>
    <name evidence="2" type="ORF">METZ01_LOCUS392414</name>
</gene>
<protein>
    <submittedName>
        <fullName evidence="2">Uncharacterized protein</fullName>
    </submittedName>
</protein>
<feature type="non-terminal residue" evidence="2">
    <location>
        <position position="1"/>
    </location>
</feature>
<feature type="compositionally biased region" description="Basic residues" evidence="1">
    <location>
        <begin position="107"/>
        <end position="129"/>
    </location>
</feature>
<dbReference type="EMBL" id="UINC01147946">
    <property type="protein sequence ID" value="SVD39560.1"/>
    <property type="molecule type" value="Genomic_DNA"/>
</dbReference>
<proteinExistence type="predicted"/>
<feature type="region of interest" description="Disordered" evidence="1">
    <location>
        <begin position="69"/>
        <end position="129"/>
    </location>
</feature>
<feature type="region of interest" description="Disordered" evidence="1">
    <location>
        <begin position="1"/>
        <end position="56"/>
    </location>
</feature>